<keyword evidence="1" id="KW-1133">Transmembrane helix</keyword>
<dbReference type="Proteomes" id="UP000031014">
    <property type="component" value="Unassembled WGS sequence"/>
</dbReference>
<dbReference type="STRING" id="1321606.SAMD00020551_3915"/>
<dbReference type="EMBL" id="BASE01000091">
    <property type="protein sequence ID" value="GAM15757.1"/>
    <property type="molecule type" value="Genomic_DNA"/>
</dbReference>
<dbReference type="RefSeq" id="WP_041967392.1">
    <property type="nucleotide sequence ID" value="NZ_BASE01000091.1"/>
</dbReference>
<evidence type="ECO:0000256" key="1">
    <source>
        <dbReference type="SAM" id="Phobius"/>
    </source>
</evidence>
<gene>
    <name evidence="2" type="ORF">SAMD00020551_3915</name>
</gene>
<sequence>MKKYLLFAGSFILAYIVLQIVSGLLLTTFYTPEIPLEAAGLPSQVEFGNTNSIPLVISVLSLGIAFAVTRLFSKSQKS</sequence>
<keyword evidence="1" id="KW-0472">Membrane</keyword>
<comment type="caution">
    <text evidence="2">The sequence shown here is derived from an EMBL/GenBank/DDBJ whole genome shotgun (WGS) entry which is preliminary data.</text>
</comment>
<name>A0A0A8X9Q3_MESS1</name>
<evidence type="ECO:0000313" key="3">
    <source>
        <dbReference type="Proteomes" id="UP000031014"/>
    </source>
</evidence>
<proteinExistence type="predicted"/>
<dbReference type="AlphaFoldDB" id="A0A0A8X9Q3"/>
<reference evidence="2 3" key="1">
    <citation type="submission" date="2013-06" db="EMBL/GenBank/DDBJ databases">
        <title>Whole genome shotgun sequence of Bacillus selenatarsenatis SF-1.</title>
        <authorList>
            <person name="Kuroda M."/>
            <person name="Sei K."/>
            <person name="Yamashita M."/>
            <person name="Ike M."/>
        </authorList>
    </citation>
    <scope>NUCLEOTIDE SEQUENCE [LARGE SCALE GENOMIC DNA]</scope>
    <source>
        <strain evidence="2 3">SF-1</strain>
    </source>
</reference>
<dbReference type="OrthoDB" id="2454526at2"/>
<dbReference type="GO" id="GO:0022904">
    <property type="term" value="P:respiratory electron transport chain"/>
    <property type="evidence" value="ECO:0007669"/>
    <property type="project" value="InterPro"/>
</dbReference>
<feature type="transmembrane region" description="Helical" evidence="1">
    <location>
        <begin position="12"/>
        <end position="32"/>
    </location>
</feature>
<organism evidence="2 3">
    <name type="scientific">Mesobacillus selenatarsenatis (strain DSM 18680 / JCM 14380 / FERM P-15431 / SF-1)</name>
    <dbReference type="NCBI Taxonomy" id="1321606"/>
    <lineage>
        <taxon>Bacteria</taxon>
        <taxon>Bacillati</taxon>
        <taxon>Bacillota</taxon>
        <taxon>Bacilli</taxon>
        <taxon>Bacillales</taxon>
        <taxon>Bacillaceae</taxon>
        <taxon>Mesobacillus</taxon>
    </lineage>
</organism>
<keyword evidence="1" id="KW-0812">Transmembrane</keyword>
<accession>A0A0A8X9Q3</accession>
<protein>
    <submittedName>
        <fullName evidence="2">Uncharacterized protein</fullName>
    </submittedName>
</protein>
<dbReference type="SUPFAM" id="SSF81342">
    <property type="entry name" value="Transmembrane di-heme cytochromes"/>
    <property type="match status" value="1"/>
</dbReference>
<keyword evidence="3" id="KW-1185">Reference proteome</keyword>
<evidence type="ECO:0000313" key="2">
    <source>
        <dbReference type="EMBL" id="GAM15757.1"/>
    </source>
</evidence>
<dbReference type="GO" id="GO:0016020">
    <property type="term" value="C:membrane"/>
    <property type="evidence" value="ECO:0007669"/>
    <property type="project" value="InterPro"/>
</dbReference>
<feature type="transmembrane region" description="Helical" evidence="1">
    <location>
        <begin position="52"/>
        <end position="72"/>
    </location>
</feature>
<dbReference type="InterPro" id="IPR016174">
    <property type="entry name" value="Di-haem_cyt_TM"/>
</dbReference>